<dbReference type="AlphaFoldDB" id="A0A0D0N725"/>
<evidence type="ECO:0000259" key="4">
    <source>
        <dbReference type="Pfam" id="PF13649"/>
    </source>
</evidence>
<evidence type="ECO:0000256" key="3">
    <source>
        <dbReference type="ARBA" id="ARBA00022691"/>
    </source>
</evidence>
<dbReference type="PANTHER" id="PTHR43464:SF19">
    <property type="entry name" value="UBIQUINONE BIOSYNTHESIS O-METHYLTRANSFERASE, MITOCHONDRIAL"/>
    <property type="match status" value="1"/>
</dbReference>
<keyword evidence="2 5" id="KW-0808">Transferase</keyword>
<organism evidence="5 6">
    <name type="scientific">Variovorax paradoxus</name>
    <dbReference type="NCBI Taxonomy" id="34073"/>
    <lineage>
        <taxon>Bacteria</taxon>
        <taxon>Pseudomonadati</taxon>
        <taxon>Pseudomonadota</taxon>
        <taxon>Betaproteobacteria</taxon>
        <taxon>Burkholderiales</taxon>
        <taxon>Comamonadaceae</taxon>
        <taxon>Variovorax</taxon>
    </lineage>
</organism>
<dbReference type="GO" id="GO:0032259">
    <property type="term" value="P:methylation"/>
    <property type="evidence" value="ECO:0007669"/>
    <property type="project" value="UniProtKB-KW"/>
</dbReference>
<evidence type="ECO:0000256" key="1">
    <source>
        <dbReference type="ARBA" id="ARBA00022603"/>
    </source>
</evidence>
<sequence length="203" mass="23187">MSTNNDQRPYFDALYSASEDPYALRQRWYEARKRALLLAALPQARYRRVYEPGCGIGELTLALSHRCDDLLASDFSAHAVTLARKRTEGRPNVRVEQHVLPADWPREDGRFDLIVLSEMGYFLDRNDMQRLARCCEETLEADGTLVACDWRPDFAQRSLSTSDVHGALAALGLARLALHEEDDFVMQVWTRDARSVAEREGIR</sequence>
<dbReference type="SUPFAM" id="SSF53335">
    <property type="entry name" value="S-adenosyl-L-methionine-dependent methyltransferases"/>
    <property type="match status" value="1"/>
</dbReference>
<reference evidence="5 6" key="1">
    <citation type="submission" date="2014-12" db="EMBL/GenBank/DDBJ databases">
        <title>16Stimator: statistical estimation of ribosomal gene copy numbers from draft genome assemblies.</title>
        <authorList>
            <person name="Perisin M.A."/>
            <person name="Vetter M."/>
            <person name="Gilbert J.A."/>
            <person name="Bergelson J."/>
        </authorList>
    </citation>
    <scope>NUCLEOTIDE SEQUENCE [LARGE SCALE GENOMIC DNA]</scope>
    <source>
        <strain evidence="5 6">MEDvA23</strain>
    </source>
</reference>
<dbReference type="Pfam" id="PF13649">
    <property type="entry name" value="Methyltransf_25"/>
    <property type="match status" value="1"/>
</dbReference>
<gene>
    <name evidence="5" type="ORF">RT97_00695</name>
</gene>
<dbReference type="InterPro" id="IPR029063">
    <property type="entry name" value="SAM-dependent_MTases_sf"/>
</dbReference>
<dbReference type="CDD" id="cd02440">
    <property type="entry name" value="AdoMet_MTases"/>
    <property type="match status" value="1"/>
</dbReference>
<keyword evidence="3" id="KW-0949">S-adenosyl-L-methionine</keyword>
<feature type="domain" description="Methyltransferase" evidence="4">
    <location>
        <begin position="49"/>
        <end position="143"/>
    </location>
</feature>
<dbReference type="GO" id="GO:0008168">
    <property type="term" value="F:methyltransferase activity"/>
    <property type="evidence" value="ECO:0007669"/>
    <property type="project" value="UniProtKB-KW"/>
</dbReference>
<proteinExistence type="predicted"/>
<dbReference type="RefSeq" id="WP_042576859.1">
    <property type="nucleotide sequence ID" value="NZ_JXQQ01000003.1"/>
</dbReference>
<dbReference type="EMBL" id="JXQQ01000003">
    <property type="protein sequence ID" value="KIQ37180.1"/>
    <property type="molecule type" value="Genomic_DNA"/>
</dbReference>
<keyword evidence="1 5" id="KW-0489">Methyltransferase</keyword>
<evidence type="ECO:0000256" key="2">
    <source>
        <dbReference type="ARBA" id="ARBA00022679"/>
    </source>
</evidence>
<accession>A0A0D0N725</accession>
<evidence type="ECO:0000313" key="5">
    <source>
        <dbReference type="EMBL" id="KIQ37180.1"/>
    </source>
</evidence>
<evidence type="ECO:0000313" key="6">
    <source>
        <dbReference type="Proteomes" id="UP000032067"/>
    </source>
</evidence>
<dbReference type="Proteomes" id="UP000032067">
    <property type="component" value="Unassembled WGS sequence"/>
</dbReference>
<dbReference type="Gene3D" id="3.40.50.150">
    <property type="entry name" value="Vaccinia Virus protein VP39"/>
    <property type="match status" value="1"/>
</dbReference>
<dbReference type="OrthoDB" id="116799at2"/>
<dbReference type="InterPro" id="IPR041698">
    <property type="entry name" value="Methyltransf_25"/>
</dbReference>
<dbReference type="PANTHER" id="PTHR43464">
    <property type="entry name" value="METHYLTRANSFERASE"/>
    <property type="match status" value="1"/>
</dbReference>
<protein>
    <submittedName>
        <fullName evidence="5">Methyltransferase</fullName>
    </submittedName>
</protein>
<comment type="caution">
    <text evidence="5">The sequence shown here is derived from an EMBL/GenBank/DDBJ whole genome shotgun (WGS) entry which is preliminary data.</text>
</comment>
<name>A0A0D0N725_VARPD</name>